<evidence type="ECO:0000313" key="1">
    <source>
        <dbReference type="EMBL" id="ANV97671.1"/>
    </source>
</evidence>
<keyword evidence="2" id="KW-1185">Reference proteome</keyword>
<dbReference type="Proteomes" id="UP000092884">
    <property type="component" value="Chromosome"/>
</dbReference>
<sequence length="68" mass="7933">MWATHKKRVWGILRGIRGGKPVNNPPCPLKRESKVGFGYQKACFCKINLDKRISLPNLKVLFFWVWFG</sequence>
<dbReference type="STRING" id="222136.BBW65_02105"/>
<dbReference type="AlphaFoldDB" id="A0A1B1U4K6"/>
<gene>
    <name evidence="1" type="ORF">BBW65_02105</name>
</gene>
<organism evidence="1 2">
    <name type="scientific">Helicobacter enhydrae</name>
    <dbReference type="NCBI Taxonomy" id="222136"/>
    <lineage>
        <taxon>Bacteria</taxon>
        <taxon>Pseudomonadati</taxon>
        <taxon>Campylobacterota</taxon>
        <taxon>Epsilonproteobacteria</taxon>
        <taxon>Campylobacterales</taxon>
        <taxon>Helicobacteraceae</taxon>
        <taxon>Helicobacter</taxon>
    </lineage>
</organism>
<proteinExistence type="predicted"/>
<dbReference type="EMBL" id="CP016503">
    <property type="protein sequence ID" value="ANV97671.1"/>
    <property type="molecule type" value="Genomic_DNA"/>
</dbReference>
<protein>
    <submittedName>
        <fullName evidence="1">Uncharacterized protein</fullName>
    </submittedName>
</protein>
<name>A0A1B1U4K6_9HELI</name>
<accession>A0A1B1U4K6</accession>
<dbReference type="KEGG" id="het:BBW65_02105"/>
<evidence type="ECO:0000313" key="2">
    <source>
        <dbReference type="Proteomes" id="UP000092884"/>
    </source>
</evidence>
<reference evidence="2" key="1">
    <citation type="submission" date="2016-07" db="EMBL/GenBank/DDBJ databases">
        <authorList>
            <person name="Florea S."/>
            <person name="Webb J.S."/>
            <person name="Jaromczyk J."/>
            <person name="Schardl C.L."/>
        </authorList>
    </citation>
    <scope>NUCLEOTIDE SEQUENCE [LARGE SCALE GENOMIC DNA]</scope>
    <source>
        <strain evidence="2">MIT 01-6242</strain>
    </source>
</reference>